<dbReference type="CDD" id="cd13123">
    <property type="entry name" value="MATE_MurJ_like"/>
    <property type="match status" value="1"/>
</dbReference>
<evidence type="ECO:0000313" key="12">
    <source>
        <dbReference type="EMBL" id="GAN76570.1"/>
    </source>
</evidence>
<keyword evidence="7 10" id="KW-0472">Membrane</keyword>
<feature type="transmembrane region" description="Helical" evidence="10">
    <location>
        <begin position="186"/>
        <end position="206"/>
    </location>
</feature>
<dbReference type="Proteomes" id="UP000032680">
    <property type="component" value="Unassembled WGS sequence"/>
</dbReference>
<dbReference type="EMBL" id="BANB01000120">
    <property type="protein sequence ID" value="GAN76570.1"/>
    <property type="molecule type" value="Genomic_DNA"/>
</dbReference>
<dbReference type="GO" id="GO:0015648">
    <property type="term" value="F:lipid-linked peptidoglycan transporter activity"/>
    <property type="evidence" value="ECO:0007669"/>
    <property type="project" value="UniProtKB-UniRule"/>
</dbReference>
<evidence type="ECO:0000256" key="11">
    <source>
        <dbReference type="PIRNR" id="PIRNR002869"/>
    </source>
</evidence>
<feature type="transmembrane region" description="Helical" evidence="10">
    <location>
        <begin position="384"/>
        <end position="403"/>
    </location>
</feature>
<dbReference type="GO" id="GO:0005886">
    <property type="term" value="C:plasma membrane"/>
    <property type="evidence" value="ECO:0007669"/>
    <property type="project" value="UniProtKB-SubCell"/>
</dbReference>
<feature type="transmembrane region" description="Helical" evidence="10">
    <location>
        <begin position="272"/>
        <end position="290"/>
    </location>
</feature>
<comment type="similarity">
    <text evidence="9 10 11">Belongs to the MurJ/MviN family.</text>
</comment>
<evidence type="ECO:0000256" key="9">
    <source>
        <dbReference type="ARBA" id="ARBA00061532"/>
    </source>
</evidence>
<feature type="transmembrane region" description="Helical" evidence="10">
    <location>
        <begin position="163"/>
        <end position="180"/>
    </location>
</feature>
<keyword evidence="13" id="KW-1185">Reference proteome</keyword>
<keyword evidence="5 10" id="KW-0573">Peptidoglycan synthesis</keyword>
<evidence type="ECO:0000256" key="1">
    <source>
        <dbReference type="ARBA" id="ARBA00004651"/>
    </source>
</evidence>
<keyword evidence="6 10" id="KW-1133">Transmembrane helix</keyword>
<dbReference type="RefSeq" id="WP_048860406.1">
    <property type="nucleotide sequence ID" value="NZ_BANB01000120.1"/>
</dbReference>
<keyword evidence="2 10" id="KW-1003">Cell membrane</keyword>
<keyword evidence="10" id="KW-0997">Cell inner membrane</keyword>
<dbReference type="NCBIfam" id="TIGR01695">
    <property type="entry name" value="murJ_mviN"/>
    <property type="match status" value="1"/>
</dbReference>
<sequence>MLRGILTVGSWTMASRLLGFARDILIAAFAGTGPVADAFFVANKLPNLFRRLFGEGAFNAAFVPEFSGLLAAEGRPAAEQFATEAIGVMTFWLGLLTVLGEIFMPALLVVLAPGFAEVPAKFALAVTLTRITYPYLLLICLAALLSGVLNGLHRFAAAAAAPLLYNTVSILAMLLLTPHVPTVGHALAWGVSISGVLQLALLAVAVRRAGIRLYVPRPRLTPRMRLLLRRMGPGLIGAGATQLNQAVDVIIASLLPAGTVSLLYYAERVYQLPLGTIGVAVGTAILPVLSRQVRGGEAAAAVDTLNRALEFALFLTIPAALALAISAEPIMWVLFGRGAFTHANAVLSAQALAAYALGLPAYVLLKVLAPAFFARGDTATPVKVGMATLALNLALNLALMVPLRHVGPPLATSLAAWFNACALAVMLRRRGFLVTDAQLRRRVPRVVLAAAAMGATLALIQGPLFAHADLARGLRWVALAALVASGGVAYAVAGQALGGFDLRAMVPRRLTRSARVTPPAAGATKQAPLH</sequence>
<name>A0A0D6P470_9PROT</name>
<evidence type="ECO:0000256" key="5">
    <source>
        <dbReference type="ARBA" id="ARBA00022984"/>
    </source>
</evidence>
<feature type="transmembrane region" description="Helical" evidence="10">
    <location>
        <begin position="352"/>
        <end position="372"/>
    </location>
</feature>
<comment type="pathway">
    <text evidence="10">Cell wall biogenesis; peptidoglycan biosynthesis.</text>
</comment>
<feature type="transmembrane region" description="Helical" evidence="10">
    <location>
        <begin position="409"/>
        <end position="426"/>
    </location>
</feature>
<dbReference type="PANTHER" id="PTHR47019">
    <property type="entry name" value="LIPID II FLIPPASE MURJ"/>
    <property type="match status" value="1"/>
</dbReference>
<comment type="caution">
    <text evidence="12">The sequence shown here is derived from an EMBL/GenBank/DDBJ whole genome shotgun (WGS) entry which is preliminary data.</text>
</comment>
<comment type="subcellular location">
    <subcellularLocation>
        <location evidence="10">Cell inner membrane</location>
        <topology evidence="10">Multi-pass membrane protein</topology>
    </subcellularLocation>
    <subcellularLocation>
        <location evidence="1">Cell membrane</location>
        <topology evidence="1">Multi-pass membrane protein</topology>
    </subcellularLocation>
</comment>
<gene>
    <name evidence="10" type="primary">murJ</name>
    <name evidence="12" type="ORF">Asru_0120_02</name>
</gene>
<dbReference type="GO" id="GO:0009252">
    <property type="term" value="P:peptidoglycan biosynthetic process"/>
    <property type="evidence" value="ECO:0007669"/>
    <property type="project" value="UniProtKB-UniRule"/>
</dbReference>
<feature type="transmembrane region" description="Helical" evidence="10">
    <location>
        <begin position="91"/>
        <end position="112"/>
    </location>
</feature>
<keyword evidence="3 10" id="KW-0812">Transmembrane</keyword>
<dbReference type="AlphaFoldDB" id="A0A0D6P470"/>
<proteinExistence type="inferred from homology"/>
<dbReference type="PRINTS" id="PR01806">
    <property type="entry name" value="VIRFACTRMVIN"/>
</dbReference>
<dbReference type="GO" id="GO:0071555">
    <property type="term" value="P:cell wall organization"/>
    <property type="evidence" value="ECO:0007669"/>
    <property type="project" value="UniProtKB-UniRule"/>
</dbReference>
<dbReference type="HAMAP" id="MF_02078">
    <property type="entry name" value="MurJ_MviN"/>
    <property type="match status" value="1"/>
</dbReference>
<evidence type="ECO:0000256" key="3">
    <source>
        <dbReference type="ARBA" id="ARBA00022692"/>
    </source>
</evidence>
<keyword evidence="10 11" id="KW-0813">Transport</keyword>
<dbReference type="UniPathway" id="UPA00219"/>
<dbReference type="InterPro" id="IPR051050">
    <property type="entry name" value="Lipid_II_flippase_MurJ/MviN"/>
</dbReference>
<protein>
    <recommendedName>
        <fullName evidence="10">Probable lipid II flippase MurJ</fullName>
    </recommendedName>
</protein>
<dbReference type="InterPro" id="IPR004268">
    <property type="entry name" value="MurJ"/>
</dbReference>
<evidence type="ECO:0000256" key="7">
    <source>
        <dbReference type="ARBA" id="ARBA00023136"/>
    </source>
</evidence>
<feature type="transmembrane region" description="Helical" evidence="10">
    <location>
        <begin position="446"/>
        <end position="464"/>
    </location>
</feature>
<feature type="transmembrane region" description="Helical" evidence="10">
    <location>
        <begin position="476"/>
        <end position="500"/>
    </location>
</feature>
<dbReference type="GO" id="GO:0008360">
    <property type="term" value="P:regulation of cell shape"/>
    <property type="evidence" value="ECO:0007669"/>
    <property type="project" value="UniProtKB-UniRule"/>
</dbReference>
<reference evidence="12 13" key="1">
    <citation type="submission" date="2012-11" db="EMBL/GenBank/DDBJ databases">
        <title>Whole genome sequence of Acidisphaera rubrifaciens HS-AP3.</title>
        <authorList>
            <person name="Azuma Y."/>
            <person name="Higashiura N."/>
            <person name="Hirakawa H."/>
            <person name="Matsushita K."/>
        </authorList>
    </citation>
    <scope>NUCLEOTIDE SEQUENCE [LARGE SCALE GENOMIC DNA]</scope>
    <source>
        <strain evidence="12 13">HS-AP3</strain>
    </source>
</reference>
<feature type="transmembrane region" description="Helical" evidence="10">
    <location>
        <begin position="311"/>
        <end position="332"/>
    </location>
</feature>
<evidence type="ECO:0000256" key="10">
    <source>
        <dbReference type="HAMAP-Rule" id="MF_02078"/>
    </source>
</evidence>
<evidence type="ECO:0000256" key="2">
    <source>
        <dbReference type="ARBA" id="ARBA00022475"/>
    </source>
</evidence>
<feature type="transmembrane region" description="Helical" evidence="10">
    <location>
        <begin position="20"/>
        <end position="42"/>
    </location>
</feature>
<dbReference type="OrthoDB" id="9816572at2"/>
<dbReference type="PANTHER" id="PTHR47019:SF1">
    <property type="entry name" value="LIPID II FLIPPASE MURJ"/>
    <property type="match status" value="1"/>
</dbReference>
<evidence type="ECO:0000256" key="6">
    <source>
        <dbReference type="ARBA" id="ARBA00022989"/>
    </source>
</evidence>
<evidence type="ECO:0000256" key="8">
    <source>
        <dbReference type="ARBA" id="ARBA00060041"/>
    </source>
</evidence>
<comment type="function">
    <text evidence="8 10 11">Involved in peptidoglycan biosynthesis. Transports lipid-linked peptidoglycan precursors from the inner to the outer leaflet of the cytoplasmic membrane.</text>
</comment>
<keyword evidence="4 10" id="KW-0133">Cell shape</keyword>
<organism evidence="12 13">
    <name type="scientific">Acidisphaera rubrifaciens HS-AP3</name>
    <dbReference type="NCBI Taxonomy" id="1231350"/>
    <lineage>
        <taxon>Bacteria</taxon>
        <taxon>Pseudomonadati</taxon>
        <taxon>Pseudomonadota</taxon>
        <taxon>Alphaproteobacteria</taxon>
        <taxon>Acetobacterales</taxon>
        <taxon>Acetobacteraceae</taxon>
        <taxon>Acidisphaera</taxon>
    </lineage>
</organism>
<dbReference type="PIRSF" id="PIRSF002869">
    <property type="entry name" value="MviN"/>
    <property type="match status" value="1"/>
</dbReference>
<evidence type="ECO:0000313" key="13">
    <source>
        <dbReference type="Proteomes" id="UP000032680"/>
    </source>
</evidence>
<evidence type="ECO:0000256" key="4">
    <source>
        <dbReference type="ARBA" id="ARBA00022960"/>
    </source>
</evidence>
<dbReference type="GO" id="GO:0034204">
    <property type="term" value="P:lipid translocation"/>
    <property type="evidence" value="ECO:0007669"/>
    <property type="project" value="TreeGrafter"/>
</dbReference>
<dbReference type="Pfam" id="PF03023">
    <property type="entry name" value="MurJ"/>
    <property type="match status" value="1"/>
</dbReference>
<accession>A0A0D6P470</accession>
<feature type="transmembrane region" description="Helical" evidence="10">
    <location>
        <begin position="132"/>
        <end position="151"/>
    </location>
</feature>
<keyword evidence="10 11" id="KW-0961">Cell wall biogenesis/degradation</keyword>